<proteinExistence type="predicted"/>
<protein>
    <submittedName>
        <fullName evidence="2">Uncharacterized protein</fullName>
    </submittedName>
</protein>
<name>A0A0A9AC98_ARUDO</name>
<keyword evidence="1" id="KW-0812">Transmembrane</keyword>
<evidence type="ECO:0000313" key="2">
    <source>
        <dbReference type="EMBL" id="JAD44692.1"/>
    </source>
</evidence>
<reference evidence="2" key="1">
    <citation type="submission" date="2014-09" db="EMBL/GenBank/DDBJ databases">
        <authorList>
            <person name="Magalhaes I.L.F."/>
            <person name="Oliveira U."/>
            <person name="Santos F.R."/>
            <person name="Vidigal T.H.D.A."/>
            <person name="Brescovit A.D."/>
            <person name="Santos A.J."/>
        </authorList>
    </citation>
    <scope>NUCLEOTIDE SEQUENCE</scope>
    <source>
        <tissue evidence="2">Shoot tissue taken approximately 20 cm above the soil surface</tissue>
    </source>
</reference>
<feature type="transmembrane region" description="Helical" evidence="1">
    <location>
        <begin position="12"/>
        <end position="32"/>
    </location>
</feature>
<keyword evidence="1" id="KW-1133">Transmembrane helix</keyword>
<dbReference type="AlphaFoldDB" id="A0A0A9AC98"/>
<organism evidence="2">
    <name type="scientific">Arundo donax</name>
    <name type="common">Giant reed</name>
    <name type="synonym">Donax arundinaceus</name>
    <dbReference type="NCBI Taxonomy" id="35708"/>
    <lineage>
        <taxon>Eukaryota</taxon>
        <taxon>Viridiplantae</taxon>
        <taxon>Streptophyta</taxon>
        <taxon>Embryophyta</taxon>
        <taxon>Tracheophyta</taxon>
        <taxon>Spermatophyta</taxon>
        <taxon>Magnoliopsida</taxon>
        <taxon>Liliopsida</taxon>
        <taxon>Poales</taxon>
        <taxon>Poaceae</taxon>
        <taxon>PACMAD clade</taxon>
        <taxon>Arundinoideae</taxon>
        <taxon>Arundineae</taxon>
        <taxon>Arundo</taxon>
    </lineage>
</organism>
<dbReference type="EMBL" id="GBRH01253203">
    <property type="protein sequence ID" value="JAD44692.1"/>
    <property type="molecule type" value="Transcribed_RNA"/>
</dbReference>
<reference evidence="2" key="2">
    <citation type="journal article" date="2015" name="Data Brief">
        <title>Shoot transcriptome of the giant reed, Arundo donax.</title>
        <authorList>
            <person name="Barrero R.A."/>
            <person name="Guerrero F.D."/>
            <person name="Moolhuijzen P."/>
            <person name="Goolsby J.A."/>
            <person name="Tidwell J."/>
            <person name="Bellgard S.E."/>
            <person name="Bellgard M.I."/>
        </authorList>
    </citation>
    <scope>NUCLEOTIDE SEQUENCE</scope>
    <source>
        <tissue evidence="2">Shoot tissue taken approximately 20 cm above the soil surface</tissue>
    </source>
</reference>
<keyword evidence="1" id="KW-0472">Membrane</keyword>
<evidence type="ECO:0000256" key="1">
    <source>
        <dbReference type="SAM" id="Phobius"/>
    </source>
</evidence>
<accession>A0A0A9AC98</accession>
<sequence length="46" mass="5231">MFMPIKNVESGCLVQPIMAYAMKGVAFILLSVNPRNRMDLVFEIQD</sequence>